<accession>A0A6U9ZMB4</accession>
<feature type="binding site" evidence="8">
    <location>
        <position position="84"/>
    </location>
    <ligand>
        <name>Zn(2+)</name>
        <dbReference type="ChEBI" id="CHEBI:29105"/>
    </ligand>
</feature>
<keyword evidence="6" id="KW-0508">mRNA splicing</keyword>
<dbReference type="GO" id="GO:0071006">
    <property type="term" value="C:U2-type catalytic step 1 spliceosome"/>
    <property type="evidence" value="ECO:0007669"/>
    <property type="project" value="UniProtKB-UniRule"/>
</dbReference>
<evidence type="ECO:0000256" key="4">
    <source>
        <dbReference type="ARBA" id="ARBA00022728"/>
    </source>
</evidence>
<organism evidence="11">
    <name type="scientific">Pseudo-nitzschia australis</name>
    <dbReference type="NCBI Taxonomy" id="44445"/>
    <lineage>
        <taxon>Eukaryota</taxon>
        <taxon>Sar</taxon>
        <taxon>Stramenopiles</taxon>
        <taxon>Ochrophyta</taxon>
        <taxon>Bacillariophyta</taxon>
        <taxon>Bacillariophyceae</taxon>
        <taxon>Bacillariophycidae</taxon>
        <taxon>Bacillariales</taxon>
        <taxon>Bacillariaceae</taxon>
        <taxon>Pseudo-nitzschia</taxon>
    </lineage>
</organism>
<feature type="binding site" evidence="8">
    <location>
        <position position="45"/>
    </location>
    <ligand>
        <name>Zn(2+)</name>
        <dbReference type="ChEBI" id="CHEBI:29105"/>
    </ligand>
</feature>
<evidence type="ECO:0000256" key="6">
    <source>
        <dbReference type="ARBA" id="ARBA00023187"/>
    </source>
</evidence>
<dbReference type="GO" id="GO:0046872">
    <property type="term" value="F:metal ion binding"/>
    <property type="evidence" value="ECO:0007669"/>
    <property type="project" value="UniProtKB-KW"/>
</dbReference>
<name>A0A6U9ZMB4_9STRA</name>
<dbReference type="AlphaFoldDB" id="A0A6U9ZMB4"/>
<dbReference type="EMBL" id="HBIX01017468">
    <property type="protein sequence ID" value="CAE0719839.1"/>
    <property type="molecule type" value="Transcribed_RNA"/>
</dbReference>
<comment type="subcellular location">
    <subcellularLocation>
        <location evidence="1 8">Nucleus</location>
    </subcellularLocation>
</comment>
<proteinExistence type="inferred from homology"/>
<dbReference type="GO" id="GO:0000349">
    <property type="term" value="P:generation of catalytic spliceosome for first transesterification step"/>
    <property type="evidence" value="ECO:0007669"/>
    <property type="project" value="UniProtKB-UniRule"/>
</dbReference>
<evidence type="ECO:0000313" key="10">
    <source>
        <dbReference type="EMBL" id="CAE0719838.1"/>
    </source>
</evidence>
<dbReference type="Pfam" id="PF04502">
    <property type="entry name" value="Saf4_Yju2"/>
    <property type="match status" value="1"/>
</dbReference>
<comment type="subunit">
    <text evidence="8">Component of the spliceosome. Present in the activated B complex, the catalytically activated B* complex which catalyzes the branching, the catalytic step 1 C complex catalyzing the exon ligation, and the postcatalytic P complex containing the ligated exons (mRNA) and the excised lariat intron.</text>
</comment>
<keyword evidence="4 8" id="KW-0747">Spliceosome</keyword>
<feature type="binding site" evidence="8">
    <location>
        <position position="48"/>
    </location>
    <ligand>
        <name>Zn(2+)</name>
        <dbReference type="ChEBI" id="CHEBI:29105"/>
    </ligand>
</feature>
<dbReference type="PANTHER" id="PTHR12111:SF1">
    <property type="entry name" value="SPLICING FACTOR YJU2"/>
    <property type="match status" value="1"/>
</dbReference>
<evidence type="ECO:0000256" key="3">
    <source>
        <dbReference type="ARBA" id="ARBA00022723"/>
    </source>
</evidence>
<evidence type="ECO:0000256" key="2">
    <source>
        <dbReference type="ARBA" id="ARBA00022664"/>
    </source>
</evidence>
<keyword evidence="3 8" id="KW-0479">Metal-binding</keyword>
<feature type="compositionally biased region" description="Low complexity" evidence="9">
    <location>
        <begin position="335"/>
        <end position="372"/>
    </location>
</feature>
<dbReference type="EMBL" id="HBIX01017467">
    <property type="protein sequence ID" value="CAE0719838.1"/>
    <property type="molecule type" value="Transcribed_RNA"/>
</dbReference>
<evidence type="ECO:0000256" key="5">
    <source>
        <dbReference type="ARBA" id="ARBA00022833"/>
    </source>
</evidence>
<evidence type="ECO:0000256" key="9">
    <source>
        <dbReference type="SAM" id="MobiDB-lite"/>
    </source>
</evidence>
<dbReference type="HAMAP" id="MF_03226">
    <property type="entry name" value="YJU2"/>
    <property type="match status" value="1"/>
</dbReference>
<protein>
    <recommendedName>
        <fullName evidence="8">Splicing factor YJU2</fullName>
    </recommendedName>
</protein>
<dbReference type="PANTHER" id="PTHR12111">
    <property type="entry name" value="SPLICING FACTOR YJU2"/>
    <property type="match status" value="1"/>
</dbReference>
<feature type="region of interest" description="Disordered" evidence="9">
    <location>
        <begin position="118"/>
        <end position="137"/>
    </location>
</feature>
<evidence type="ECO:0000256" key="1">
    <source>
        <dbReference type="ARBA" id="ARBA00004123"/>
    </source>
</evidence>
<feature type="compositionally biased region" description="Basic and acidic residues" evidence="9">
    <location>
        <begin position="244"/>
        <end position="282"/>
    </location>
</feature>
<comment type="similarity">
    <text evidence="8">Belongs to the CWC16 family. YJU2 subfamily.</text>
</comment>
<feature type="compositionally biased region" description="Low complexity" evidence="9">
    <location>
        <begin position="304"/>
        <end position="321"/>
    </location>
</feature>
<sequence>MGERKVLNKYFPADFDPSLVPRGKALSKKDGTVPVRMMLPFSVQCSTCNTFLYRGRKFNSKKEPMGGPEGRYLGIQRFRFYIKCTHCSRTISFLTDPKNTDYEMESGGTRNYEVYKDKERTEEEMAQEKEKGEKEDPMKALENRVLESQREMADLDNLEEIRAMNRKHLKLMASSGGGGFDAKAVLKTLDDRIQEEAINDEEELNEHGITEEEEKLVKSIRFGKNRQQRTNSTGGEIYGGAGRGRLDTTVRLSAEDEKREEDKRKKDMELIRQRQKELDNRSNNKTQTIGVPLKLKAKRKKRSTASTTTNANNCASSTSTTIKDKKKQKKDDKSILPTPSTVVPPTSDAVTTNKASGLASLLGDYGSSSDSD</sequence>
<evidence type="ECO:0000256" key="7">
    <source>
        <dbReference type="ARBA" id="ARBA00023242"/>
    </source>
</evidence>
<gene>
    <name evidence="10" type="ORF">PAUS00366_LOCUS12592</name>
    <name evidence="11" type="ORF">PAUS00366_LOCUS12593</name>
</gene>
<keyword evidence="2" id="KW-0507">mRNA processing</keyword>
<evidence type="ECO:0000256" key="8">
    <source>
        <dbReference type="HAMAP-Rule" id="MF_03226"/>
    </source>
</evidence>
<comment type="function">
    <text evidence="8">Part of the spliceosome which catalyzes two sequential transesterification reactions, first the excision of the non-coding intron from pre-mRNA and then the ligation of the coding exons to form the mature mRNA. Plays a role in stabilizing the structure of the spliceosome catalytic core and docking of the branch helix into the active site, producing 5'-exon and lariat intron-3'-intermediates.</text>
</comment>
<feature type="binding site" evidence="8">
    <location>
        <position position="87"/>
    </location>
    <ligand>
        <name>Zn(2+)</name>
        <dbReference type="ChEBI" id="CHEBI:29105"/>
    </ligand>
</feature>
<keyword evidence="7 8" id="KW-0539">Nucleus</keyword>
<dbReference type="InterPro" id="IPR043701">
    <property type="entry name" value="Yju2"/>
</dbReference>
<reference evidence="11" key="1">
    <citation type="submission" date="2021-01" db="EMBL/GenBank/DDBJ databases">
        <authorList>
            <person name="Corre E."/>
            <person name="Pelletier E."/>
            <person name="Niang G."/>
            <person name="Scheremetjew M."/>
            <person name="Finn R."/>
            <person name="Kale V."/>
            <person name="Holt S."/>
            <person name="Cochrane G."/>
            <person name="Meng A."/>
            <person name="Brown T."/>
            <person name="Cohen L."/>
        </authorList>
    </citation>
    <scope>NUCLEOTIDE SEQUENCE</scope>
    <source>
        <strain evidence="11">10249 10 AB</strain>
    </source>
</reference>
<evidence type="ECO:0000313" key="11">
    <source>
        <dbReference type="EMBL" id="CAE0719839.1"/>
    </source>
</evidence>
<feature type="region of interest" description="Disordered" evidence="9">
    <location>
        <begin position="220"/>
        <end position="372"/>
    </location>
</feature>
<keyword evidence="5 8" id="KW-0862">Zinc</keyword>
<dbReference type="InterPro" id="IPR007590">
    <property type="entry name" value="Saf4/Yju2"/>
</dbReference>